<dbReference type="Pfam" id="PF00015">
    <property type="entry name" value="MCPsignal"/>
    <property type="match status" value="1"/>
</dbReference>
<dbReference type="EMBL" id="CP087164">
    <property type="protein sequence ID" value="UGS37928.1"/>
    <property type="molecule type" value="Genomic_DNA"/>
</dbReference>
<feature type="domain" description="Methyl-accepting transducer" evidence="11">
    <location>
        <begin position="431"/>
        <end position="667"/>
    </location>
</feature>
<protein>
    <recommendedName>
        <fullName evidence="15">Methyl-accepting chemotaxis protein</fullName>
    </recommendedName>
</protein>
<keyword evidence="7 9" id="KW-0807">Transducer</keyword>
<evidence type="ECO:0000259" key="11">
    <source>
        <dbReference type="PROSITE" id="PS50111"/>
    </source>
</evidence>
<accession>A0A9E6Y1H1</accession>
<dbReference type="Gene3D" id="6.10.340.10">
    <property type="match status" value="1"/>
</dbReference>
<dbReference type="Pfam" id="PF00672">
    <property type="entry name" value="HAMP"/>
    <property type="match status" value="1"/>
</dbReference>
<dbReference type="RefSeq" id="WP_259311968.1">
    <property type="nucleotide sequence ID" value="NZ_CP087164.1"/>
</dbReference>
<dbReference type="InterPro" id="IPR004089">
    <property type="entry name" value="MCPsignal_dom"/>
</dbReference>
<feature type="transmembrane region" description="Helical" evidence="10">
    <location>
        <begin position="318"/>
        <end position="337"/>
    </location>
</feature>
<evidence type="ECO:0000256" key="1">
    <source>
        <dbReference type="ARBA" id="ARBA00004651"/>
    </source>
</evidence>
<dbReference type="InterPro" id="IPR033479">
    <property type="entry name" value="dCache_1"/>
</dbReference>
<dbReference type="PROSITE" id="PS50885">
    <property type="entry name" value="HAMP"/>
    <property type="match status" value="1"/>
</dbReference>
<keyword evidence="4 10" id="KW-0812">Transmembrane</keyword>
<keyword evidence="3" id="KW-0145">Chemotaxis</keyword>
<evidence type="ECO:0000256" key="10">
    <source>
        <dbReference type="SAM" id="Phobius"/>
    </source>
</evidence>
<dbReference type="PANTHER" id="PTHR32089:SF112">
    <property type="entry name" value="LYSOZYME-LIKE PROTEIN-RELATED"/>
    <property type="match status" value="1"/>
</dbReference>
<evidence type="ECO:0000256" key="8">
    <source>
        <dbReference type="ARBA" id="ARBA00029447"/>
    </source>
</evidence>
<dbReference type="CDD" id="cd06225">
    <property type="entry name" value="HAMP"/>
    <property type="match status" value="1"/>
</dbReference>
<evidence type="ECO:0000313" key="14">
    <source>
        <dbReference type="Proteomes" id="UP001162834"/>
    </source>
</evidence>
<keyword evidence="2" id="KW-1003">Cell membrane</keyword>
<evidence type="ECO:0000313" key="13">
    <source>
        <dbReference type="EMBL" id="UGS37928.1"/>
    </source>
</evidence>
<dbReference type="Pfam" id="PF02743">
    <property type="entry name" value="dCache_1"/>
    <property type="match status" value="1"/>
</dbReference>
<organism evidence="13 14">
    <name type="scientific">Capillimicrobium parvum</name>
    <dbReference type="NCBI Taxonomy" id="2884022"/>
    <lineage>
        <taxon>Bacteria</taxon>
        <taxon>Bacillati</taxon>
        <taxon>Actinomycetota</taxon>
        <taxon>Thermoleophilia</taxon>
        <taxon>Solirubrobacterales</taxon>
        <taxon>Capillimicrobiaceae</taxon>
        <taxon>Capillimicrobium</taxon>
    </lineage>
</organism>
<gene>
    <name evidence="13" type="ORF">DSM104329_04350</name>
</gene>
<evidence type="ECO:0000256" key="6">
    <source>
        <dbReference type="ARBA" id="ARBA00023136"/>
    </source>
</evidence>
<sequence length="704" mass="73434">MKPPSFSPRSLRTKMIVSLVPLAVLVVGAMTWLAVTSMTGAQRDADYEGLREQASARANAFDAQLQRTTSIARSVGASLEAYRSASRAEVTAMLRRVAQRNPQVASVYVAFEPDAFDGRDAAAPKDASRGDGGRYAPYWNRLKGDLALEPLVDLDTSDYYTVPKRTRRDTILEPDLYAGKLLNAFLSPILQGDRFRGIAGVDLTLDQMHADVAKIHALDSGYAFLVSNAGTFISAPDDKLIGRKTLQQVAREGDNADVARIAAAIKAGRGGHLQTTDPFTGKRSEVFWTPVASGNWGLVLSVPTAEVMAKAHALRTKLLITGLLGVLLIGGAVALIATRLTRPLGVFVDRLRTLNAQAVASLKDGIAALARGDLTVPAHAQVEPVPVHGRDEVARASETLNELIERTTDSVDGYNESREHLGAMLGQVAASASAVSASSQQMASSSEEAGRAVGEIANAVSDVAQGAERQVRMVDGARASAEATSQAAEEARRLAEEGAAASEKASAAMTAVRDASGQVTETISSLAGKSDEIGGIVATITGIAEQTNLLALNAAIEAARAGEQGRGFAVVAEEVRKLAEESQAAAGTIAGLVTQIQGETAAAVAVVDDGAARSEEGARVVEEARAAFARIGEAVRDVSARIADIAETAGEVAAVAEESSASTEQVSASTQETSASTQQIAASAQELARTAEELEGLVGRFTLA</sequence>
<evidence type="ECO:0000256" key="5">
    <source>
        <dbReference type="ARBA" id="ARBA00022989"/>
    </source>
</evidence>
<reference evidence="13" key="1">
    <citation type="journal article" date="2022" name="Int. J. Syst. Evol. Microbiol.">
        <title>Pseudomonas aegrilactucae sp. nov. and Pseudomonas morbosilactucae sp. nov., pathogens causing bacterial rot of lettuce in Japan.</title>
        <authorList>
            <person name="Sawada H."/>
            <person name="Fujikawa T."/>
            <person name="Satou M."/>
        </authorList>
    </citation>
    <scope>NUCLEOTIDE SEQUENCE</scope>
    <source>
        <strain evidence="13">0166_1</strain>
    </source>
</reference>
<dbReference type="GO" id="GO:0005886">
    <property type="term" value="C:plasma membrane"/>
    <property type="evidence" value="ECO:0007669"/>
    <property type="project" value="UniProtKB-SubCell"/>
</dbReference>
<evidence type="ECO:0000256" key="3">
    <source>
        <dbReference type="ARBA" id="ARBA00022500"/>
    </source>
</evidence>
<feature type="domain" description="HAMP" evidence="12">
    <location>
        <begin position="356"/>
        <end position="412"/>
    </location>
</feature>
<dbReference type="KEGG" id="sbae:DSM104329_04350"/>
<keyword evidence="6 10" id="KW-0472">Membrane</keyword>
<dbReference type="SMART" id="SM00283">
    <property type="entry name" value="MA"/>
    <property type="match status" value="1"/>
</dbReference>
<keyword evidence="5 10" id="KW-1133">Transmembrane helix</keyword>
<dbReference type="CDD" id="cd12913">
    <property type="entry name" value="PDC1_MCP_like"/>
    <property type="match status" value="1"/>
</dbReference>
<evidence type="ECO:0000259" key="12">
    <source>
        <dbReference type="PROSITE" id="PS50885"/>
    </source>
</evidence>
<proteinExistence type="inferred from homology"/>
<feature type="transmembrane region" description="Helical" evidence="10">
    <location>
        <begin position="15"/>
        <end position="35"/>
    </location>
</feature>
<comment type="subcellular location">
    <subcellularLocation>
        <location evidence="1">Cell membrane</location>
        <topology evidence="1">Multi-pass membrane protein</topology>
    </subcellularLocation>
</comment>
<keyword evidence="14" id="KW-1185">Reference proteome</keyword>
<dbReference type="Proteomes" id="UP001162834">
    <property type="component" value="Chromosome"/>
</dbReference>
<dbReference type="InterPro" id="IPR003660">
    <property type="entry name" value="HAMP_dom"/>
</dbReference>
<evidence type="ECO:0000256" key="9">
    <source>
        <dbReference type="PROSITE-ProRule" id="PRU00284"/>
    </source>
</evidence>
<dbReference type="CDD" id="cd11386">
    <property type="entry name" value="MCP_signal"/>
    <property type="match status" value="1"/>
</dbReference>
<evidence type="ECO:0008006" key="15">
    <source>
        <dbReference type="Google" id="ProtNLM"/>
    </source>
</evidence>
<name>A0A9E6Y1H1_9ACTN</name>
<dbReference type="Gene3D" id="1.10.287.950">
    <property type="entry name" value="Methyl-accepting chemotaxis protein"/>
    <property type="match status" value="1"/>
</dbReference>
<dbReference type="PROSITE" id="PS50111">
    <property type="entry name" value="CHEMOTAXIS_TRANSDUC_2"/>
    <property type="match status" value="1"/>
</dbReference>
<evidence type="ECO:0000256" key="2">
    <source>
        <dbReference type="ARBA" id="ARBA00022475"/>
    </source>
</evidence>
<dbReference type="CDD" id="cd12912">
    <property type="entry name" value="PDC2_MCP_like"/>
    <property type="match status" value="1"/>
</dbReference>
<dbReference type="AlphaFoldDB" id="A0A9E6Y1H1"/>
<dbReference type="PANTHER" id="PTHR32089">
    <property type="entry name" value="METHYL-ACCEPTING CHEMOTAXIS PROTEIN MCPB"/>
    <property type="match status" value="1"/>
</dbReference>
<evidence type="ECO:0000256" key="4">
    <source>
        <dbReference type="ARBA" id="ARBA00022692"/>
    </source>
</evidence>
<evidence type="ECO:0000256" key="7">
    <source>
        <dbReference type="ARBA" id="ARBA00023224"/>
    </source>
</evidence>
<dbReference type="Gene3D" id="3.30.450.20">
    <property type="entry name" value="PAS domain"/>
    <property type="match status" value="2"/>
</dbReference>
<dbReference type="GO" id="GO:0006935">
    <property type="term" value="P:chemotaxis"/>
    <property type="evidence" value="ECO:0007669"/>
    <property type="project" value="UniProtKB-KW"/>
</dbReference>
<dbReference type="SUPFAM" id="SSF58104">
    <property type="entry name" value="Methyl-accepting chemotaxis protein (MCP) signaling domain"/>
    <property type="match status" value="1"/>
</dbReference>
<dbReference type="GO" id="GO:0007165">
    <property type="term" value="P:signal transduction"/>
    <property type="evidence" value="ECO:0007669"/>
    <property type="project" value="UniProtKB-KW"/>
</dbReference>
<comment type="similarity">
    <text evidence="8">Belongs to the methyl-accepting chemotaxis (MCP) protein family.</text>
</comment>